<feature type="domain" description="Alcohol dehydrogenase-like C-terminal" evidence="6">
    <location>
        <begin position="149"/>
        <end position="266"/>
    </location>
</feature>
<evidence type="ECO:0000313" key="7">
    <source>
        <dbReference type="EMBL" id="AWT60933.1"/>
    </source>
</evidence>
<keyword evidence="3" id="KW-0479">Metal-binding</keyword>
<evidence type="ECO:0000256" key="5">
    <source>
        <dbReference type="ARBA" id="ARBA00023002"/>
    </source>
</evidence>
<protein>
    <submittedName>
        <fullName evidence="7">Putative zinc-type alcohol dehydrogenase-like protein YdjJ</fullName>
        <ecNumber evidence="7">1.-.-.-</ecNumber>
    </submittedName>
</protein>
<dbReference type="InterPro" id="IPR013149">
    <property type="entry name" value="ADH-like_C"/>
</dbReference>
<dbReference type="EMBL" id="CP029803">
    <property type="protein sequence ID" value="AWT60933.1"/>
    <property type="molecule type" value="Genomic_DNA"/>
</dbReference>
<dbReference type="AlphaFoldDB" id="A0A2Z4AF05"/>
<evidence type="ECO:0000256" key="4">
    <source>
        <dbReference type="ARBA" id="ARBA00022833"/>
    </source>
</evidence>
<dbReference type="Proteomes" id="UP000247465">
    <property type="component" value="Chromosome"/>
</dbReference>
<evidence type="ECO:0000256" key="3">
    <source>
        <dbReference type="ARBA" id="ARBA00022723"/>
    </source>
</evidence>
<dbReference type="Gene3D" id="3.90.180.10">
    <property type="entry name" value="Medium-chain alcohol dehydrogenases, catalytic domain"/>
    <property type="match status" value="2"/>
</dbReference>
<proteinExistence type="inferred from homology"/>
<dbReference type="InterPro" id="IPR036291">
    <property type="entry name" value="NAD(P)-bd_dom_sf"/>
</dbReference>
<dbReference type="EC" id="1.-.-.-" evidence="7"/>
<dbReference type="InterPro" id="IPR011032">
    <property type="entry name" value="GroES-like_sf"/>
</dbReference>
<dbReference type="GO" id="GO:0016491">
    <property type="term" value="F:oxidoreductase activity"/>
    <property type="evidence" value="ECO:0007669"/>
    <property type="project" value="UniProtKB-KW"/>
</dbReference>
<comment type="similarity">
    <text evidence="2">Belongs to the zinc-containing alcohol dehydrogenase family.</text>
</comment>
<dbReference type="CDD" id="cd08255">
    <property type="entry name" value="2-desacetyl-2-hydroxyethyl_bacteriochlorophyllide_like"/>
    <property type="match status" value="1"/>
</dbReference>
<dbReference type="GO" id="GO:0046872">
    <property type="term" value="F:metal ion binding"/>
    <property type="evidence" value="ECO:0007669"/>
    <property type="project" value="UniProtKB-KW"/>
</dbReference>
<gene>
    <name evidence="7" type="primary">ydjJ_3</name>
    <name evidence="7" type="ORF">DF168_02158</name>
</gene>
<dbReference type="SUPFAM" id="SSF51735">
    <property type="entry name" value="NAD(P)-binding Rossmann-fold domains"/>
    <property type="match status" value="1"/>
</dbReference>
<reference evidence="7 8" key="1">
    <citation type="submission" date="2018-06" db="EMBL/GenBank/DDBJ databases">
        <title>Draft Genome Sequence of a Novel Marine Bacterium Related to the Verrucomicrobia.</title>
        <authorList>
            <person name="Vosseberg J."/>
            <person name="Martijn J."/>
            <person name="Ettema T.J.G."/>
        </authorList>
    </citation>
    <scope>NUCLEOTIDE SEQUENCE [LARGE SCALE GENOMIC DNA]</scope>
    <source>
        <strain evidence="7">TARA_B100001123</strain>
    </source>
</reference>
<evidence type="ECO:0000259" key="6">
    <source>
        <dbReference type="Pfam" id="PF00107"/>
    </source>
</evidence>
<dbReference type="KEGG" id="mtar:DF168_02158"/>
<dbReference type="PANTHER" id="PTHR43350:SF19">
    <property type="entry name" value="D-GULOSIDE 3-DEHYDROGENASE"/>
    <property type="match status" value="1"/>
</dbReference>
<dbReference type="Pfam" id="PF00107">
    <property type="entry name" value="ADH_zinc_N"/>
    <property type="match status" value="1"/>
</dbReference>
<dbReference type="Gene3D" id="3.40.50.720">
    <property type="entry name" value="NAD(P)-binding Rossmann-like Domain"/>
    <property type="match status" value="1"/>
</dbReference>
<dbReference type="PANTHER" id="PTHR43350">
    <property type="entry name" value="NAD-DEPENDENT ALCOHOL DEHYDROGENASE"/>
    <property type="match status" value="1"/>
</dbReference>
<comment type="cofactor">
    <cofactor evidence="1">
        <name>Zn(2+)</name>
        <dbReference type="ChEBI" id="CHEBI:29105"/>
    </cofactor>
</comment>
<accession>A0A2Z4AF05</accession>
<name>A0A2Z4AF05_9BACT</name>
<keyword evidence="4" id="KW-0862">Zinc</keyword>
<sequence>MITRRFTIPEIRRIEIEEFKIEEIPDDGILIENEFTAVSIGTEIYNWTMGSEPGGKPIFPKATGYCNVGRVLEVGAAVEGVSIGDRIAGQGMHASHNILRVASGFVRVPDEVESKSAAFMIMAAIALRGVRVARIQLGETVVVFGLGLVGQLCALISRVSGGVPVIGVDIDDFRVSTAAQNSCDLAINPDQVDDLRADISEICPDDGANVILECTGKPMVYPLATSLACLGGRLVAVGSPRGTVEMDFFPDIHCREVSIFGAHQGRTPKQDHLSYRFHRERERQLVMELMASGRLPISNLITHEFEPNDCQRVYTMLADNPQKVLGVLFCWQ</sequence>
<evidence type="ECO:0000256" key="2">
    <source>
        <dbReference type="ARBA" id="ARBA00008072"/>
    </source>
</evidence>
<organism evidence="7 8">
    <name type="scientific">Candidatus Moanibacter tarae</name>
    <dbReference type="NCBI Taxonomy" id="2200854"/>
    <lineage>
        <taxon>Bacteria</taxon>
        <taxon>Pseudomonadati</taxon>
        <taxon>Verrucomicrobiota</taxon>
        <taxon>Opitutia</taxon>
        <taxon>Puniceicoccales</taxon>
        <taxon>Puniceicoccales incertae sedis</taxon>
        <taxon>Candidatus Moanibacter</taxon>
    </lineage>
</organism>
<evidence type="ECO:0000256" key="1">
    <source>
        <dbReference type="ARBA" id="ARBA00001947"/>
    </source>
</evidence>
<keyword evidence="5 7" id="KW-0560">Oxidoreductase</keyword>
<dbReference type="SUPFAM" id="SSF50129">
    <property type="entry name" value="GroES-like"/>
    <property type="match status" value="1"/>
</dbReference>
<evidence type="ECO:0000313" key="8">
    <source>
        <dbReference type="Proteomes" id="UP000247465"/>
    </source>
</evidence>